<proteinExistence type="predicted"/>
<organism evidence="7 8">
    <name type="scientific">[Clostridium] asparagiforme DSM 15981</name>
    <dbReference type="NCBI Taxonomy" id="518636"/>
    <lineage>
        <taxon>Bacteria</taxon>
        <taxon>Bacillati</taxon>
        <taxon>Bacillota</taxon>
        <taxon>Clostridia</taxon>
        <taxon>Lachnospirales</taxon>
        <taxon>Lachnospiraceae</taxon>
        <taxon>Enterocloster</taxon>
    </lineage>
</organism>
<evidence type="ECO:0000256" key="3">
    <source>
        <dbReference type="PROSITE-ProRule" id="PRU00169"/>
    </source>
</evidence>
<dbReference type="SMART" id="SM00267">
    <property type="entry name" value="GGDEF"/>
    <property type="match status" value="1"/>
</dbReference>
<evidence type="ECO:0000259" key="5">
    <source>
        <dbReference type="PROSITE" id="PS50110"/>
    </source>
</evidence>
<keyword evidence="3" id="KW-0597">Phosphoprotein</keyword>
<dbReference type="Proteomes" id="UP000004756">
    <property type="component" value="Unassembled WGS sequence"/>
</dbReference>
<dbReference type="Gene3D" id="3.30.70.270">
    <property type="match status" value="1"/>
</dbReference>
<gene>
    <name evidence="7" type="ORF">CLOSTASPAR_03831</name>
</gene>
<dbReference type="GO" id="GO:0043709">
    <property type="term" value="P:cell adhesion involved in single-species biofilm formation"/>
    <property type="evidence" value="ECO:0007669"/>
    <property type="project" value="TreeGrafter"/>
</dbReference>
<dbReference type="SUPFAM" id="SSF52172">
    <property type="entry name" value="CheY-like"/>
    <property type="match status" value="1"/>
</dbReference>
<accession>C0D3J0</accession>
<protein>
    <recommendedName>
        <fullName evidence="1">Stage 0 sporulation protein A homolog</fullName>
    </recommendedName>
</protein>
<dbReference type="GO" id="GO:1902201">
    <property type="term" value="P:negative regulation of bacterial-type flagellum-dependent cell motility"/>
    <property type="evidence" value="ECO:0007669"/>
    <property type="project" value="TreeGrafter"/>
</dbReference>
<evidence type="ECO:0000256" key="1">
    <source>
        <dbReference type="ARBA" id="ARBA00018672"/>
    </source>
</evidence>
<dbReference type="PANTHER" id="PTHR45138">
    <property type="entry name" value="REGULATORY COMPONENTS OF SENSORY TRANSDUCTION SYSTEM"/>
    <property type="match status" value="1"/>
</dbReference>
<sequence>MMEANDNRIVLVVDDSMLICKQIISALKDRGPLVYEAHNGDEALEMVRQYQPDLILLDVVLPDTDGYELFNKLKAAGQENAVIIFLTSKDTDEDVMRGFSMGAGDYIKKPFGKAELQSRVAAHLKAKEMKDELKRQNKELRSDMEKLNYMAFRDGLTGLYNRRYVVGDLLEDIRGFQQSEQTCNVMILADIDDFKKVNDTYGHEAGDRALVCIAHILEGHCRKHKVVRWGGEEFLIVLLNVTRNEAFEISEQIRREVQNFPIFYNGIEFRCTLTLGLHAYQDQEGIEESIDRADKALYRGKRNGKNRSVWYENMMV</sequence>
<dbReference type="InterPro" id="IPR050469">
    <property type="entry name" value="Diguanylate_Cyclase"/>
</dbReference>
<keyword evidence="8" id="KW-1185">Reference proteome</keyword>
<dbReference type="AlphaFoldDB" id="C0D3J0"/>
<evidence type="ECO:0000256" key="4">
    <source>
        <dbReference type="SAM" id="Coils"/>
    </source>
</evidence>
<dbReference type="PROSITE" id="PS50887">
    <property type="entry name" value="GGDEF"/>
    <property type="match status" value="1"/>
</dbReference>
<dbReference type="GO" id="GO:0052621">
    <property type="term" value="F:diguanylate cyclase activity"/>
    <property type="evidence" value="ECO:0007669"/>
    <property type="project" value="TreeGrafter"/>
</dbReference>
<evidence type="ECO:0000256" key="2">
    <source>
        <dbReference type="ARBA" id="ARBA00024867"/>
    </source>
</evidence>
<dbReference type="InterPro" id="IPR001789">
    <property type="entry name" value="Sig_transdc_resp-reg_receiver"/>
</dbReference>
<dbReference type="GO" id="GO:0005886">
    <property type="term" value="C:plasma membrane"/>
    <property type="evidence" value="ECO:0007669"/>
    <property type="project" value="TreeGrafter"/>
</dbReference>
<evidence type="ECO:0000313" key="8">
    <source>
        <dbReference type="Proteomes" id="UP000004756"/>
    </source>
</evidence>
<dbReference type="HOGENOM" id="CLU_000445_11_28_9"/>
<dbReference type="GO" id="GO:0000160">
    <property type="term" value="P:phosphorelay signal transduction system"/>
    <property type="evidence" value="ECO:0007669"/>
    <property type="project" value="InterPro"/>
</dbReference>
<dbReference type="Pfam" id="PF00990">
    <property type="entry name" value="GGDEF"/>
    <property type="match status" value="1"/>
</dbReference>
<dbReference type="CDD" id="cd01949">
    <property type="entry name" value="GGDEF"/>
    <property type="match status" value="1"/>
</dbReference>
<dbReference type="SMART" id="SM00448">
    <property type="entry name" value="REC"/>
    <property type="match status" value="1"/>
</dbReference>
<reference evidence="7 8" key="2">
    <citation type="submission" date="2009-02" db="EMBL/GenBank/DDBJ databases">
        <title>Draft genome sequence of Clostridium asparagiforme (DSM 15981).</title>
        <authorList>
            <person name="Sudarsanam P."/>
            <person name="Ley R."/>
            <person name="Guruge J."/>
            <person name="Turnbaugh P.J."/>
            <person name="Mahowald M."/>
            <person name="Liep D."/>
            <person name="Gordon J."/>
        </authorList>
    </citation>
    <scope>NUCLEOTIDE SEQUENCE [LARGE SCALE GENOMIC DNA]</scope>
    <source>
        <strain evidence="7 8">DSM 15981</strain>
    </source>
</reference>
<dbReference type="InterPro" id="IPR000160">
    <property type="entry name" value="GGDEF_dom"/>
</dbReference>
<feature type="coiled-coil region" evidence="4">
    <location>
        <begin position="119"/>
        <end position="150"/>
    </location>
</feature>
<dbReference type="NCBIfam" id="TIGR00254">
    <property type="entry name" value="GGDEF"/>
    <property type="match status" value="1"/>
</dbReference>
<dbReference type="Pfam" id="PF00072">
    <property type="entry name" value="Response_reg"/>
    <property type="match status" value="1"/>
</dbReference>
<dbReference type="EMBL" id="ACCJ01000304">
    <property type="protein sequence ID" value="EEG54102.1"/>
    <property type="molecule type" value="Genomic_DNA"/>
</dbReference>
<keyword evidence="4" id="KW-0175">Coiled coil</keyword>
<comment type="function">
    <text evidence="2">May play the central regulatory role in sporulation. It may be an element of the effector pathway responsible for the activation of sporulation genes in response to nutritional stress. Spo0A may act in concert with spo0H (a sigma factor) to control the expression of some genes that are critical to the sporulation process.</text>
</comment>
<evidence type="ECO:0000259" key="6">
    <source>
        <dbReference type="PROSITE" id="PS50887"/>
    </source>
</evidence>
<dbReference type="InterPro" id="IPR011006">
    <property type="entry name" value="CheY-like_superfamily"/>
</dbReference>
<evidence type="ECO:0000313" key="7">
    <source>
        <dbReference type="EMBL" id="EEG54102.1"/>
    </source>
</evidence>
<reference evidence="7 8" key="1">
    <citation type="submission" date="2009-01" db="EMBL/GenBank/DDBJ databases">
        <authorList>
            <person name="Fulton L."/>
            <person name="Clifton S."/>
            <person name="Fulton B."/>
            <person name="Xu J."/>
            <person name="Minx P."/>
            <person name="Pepin K.H."/>
            <person name="Johnson M."/>
            <person name="Bhonagiri V."/>
            <person name="Nash W.E."/>
            <person name="Mardis E.R."/>
            <person name="Wilson R.K."/>
        </authorList>
    </citation>
    <scope>NUCLEOTIDE SEQUENCE [LARGE SCALE GENOMIC DNA]</scope>
    <source>
        <strain evidence="7 8">DSM 15981</strain>
    </source>
</reference>
<name>C0D3J0_9FIRM</name>
<feature type="domain" description="GGDEF" evidence="6">
    <location>
        <begin position="182"/>
        <end position="313"/>
    </location>
</feature>
<feature type="modified residue" description="4-aspartylphosphate" evidence="3">
    <location>
        <position position="58"/>
    </location>
</feature>
<dbReference type="InterPro" id="IPR029787">
    <property type="entry name" value="Nucleotide_cyclase"/>
</dbReference>
<dbReference type="PANTHER" id="PTHR45138:SF9">
    <property type="entry name" value="DIGUANYLATE CYCLASE DGCM-RELATED"/>
    <property type="match status" value="1"/>
</dbReference>
<dbReference type="Gene3D" id="3.40.50.2300">
    <property type="match status" value="1"/>
</dbReference>
<comment type="caution">
    <text evidence="7">The sequence shown here is derived from an EMBL/GenBank/DDBJ whole genome shotgun (WGS) entry which is preliminary data.</text>
</comment>
<dbReference type="PROSITE" id="PS50110">
    <property type="entry name" value="RESPONSE_REGULATORY"/>
    <property type="match status" value="1"/>
</dbReference>
<dbReference type="CDD" id="cd17574">
    <property type="entry name" value="REC_OmpR"/>
    <property type="match status" value="1"/>
</dbReference>
<dbReference type="InterPro" id="IPR043128">
    <property type="entry name" value="Rev_trsase/Diguanyl_cyclase"/>
</dbReference>
<dbReference type="SUPFAM" id="SSF55073">
    <property type="entry name" value="Nucleotide cyclase"/>
    <property type="match status" value="1"/>
</dbReference>
<feature type="domain" description="Response regulatory" evidence="5">
    <location>
        <begin position="9"/>
        <end position="124"/>
    </location>
</feature>
<dbReference type="FunFam" id="3.30.70.270:FF:000001">
    <property type="entry name" value="Diguanylate cyclase domain protein"/>
    <property type="match status" value="1"/>
</dbReference>